<dbReference type="SMART" id="SM00333">
    <property type="entry name" value="TUDOR"/>
    <property type="match status" value="1"/>
</dbReference>
<reference evidence="5" key="2">
    <citation type="submission" date="2025-08" db="UniProtKB">
        <authorList>
            <consortium name="Ensembl"/>
        </authorList>
    </citation>
    <scope>IDENTIFICATION</scope>
</reference>
<evidence type="ECO:0000256" key="1">
    <source>
        <dbReference type="PROSITE-ProRule" id="PRU00176"/>
    </source>
</evidence>
<dbReference type="Pfam" id="PF00567">
    <property type="entry name" value="TUDOR"/>
    <property type="match status" value="1"/>
</dbReference>
<dbReference type="SUPFAM" id="SSF54928">
    <property type="entry name" value="RNA-binding domain, RBD"/>
    <property type="match status" value="1"/>
</dbReference>
<evidence type="ECO:0000259" key="3">
    <source>
        <dbReference type="PROSITE" id="PS50102"/>
    </source>
</evidence>
<dbReference type="PROSITE" id="PS50304">
    <property type="entry name" value="TUDOR"/>
    <property type="match status" value="1"/>
</dbReference>
<dbReference type="CDD" id="cd21617">
    <property type="entry name" value="RRM_TDRD10"/>
    <property type="match status" value="1"/>
</dbReference>
<dbReference type="Ensembl" id="ENSLACT00000016884.2">
    <property type="protein sequence ID" value="ENSLACP00000016766.2"/>
    <property type="gene ID" value="ENSLACG00000014771.2"/>
</dbReference>
<reference evidence="6" key="1">
    <citation type="submission" date="2011-08" db="EMBL/GenBank/DDBJ databases">
        <title>The draft genome of Latimeria chalumnae.</title>
        <authorList>
            <person name="Di Palma F."/>
            <person name="Alfoldi J."/>
            <person name="Johnson J."/>
            <person name="Berlin A."/>
            <person name="Gnerre S."/>
            <person name="Jaffe D."/>
            <person name="MacCallum I."/>
            <person name="Young S."/>
            <person name="Walker B.J."/>
            <person name="Lander E."/>
            <person name="Lindblad-Toh K."/>
        </authorList>
    </citation>
    <scope>NUCLEOTIDE SEQUENCE [LARGE SCALE GENOMIC DNA]</scope>
    <source>
        <strain evidence="6">Wild caught</strain>
    </source>
</reference>
<gene>
    <name evidence="5" type="primary">TDRD10</name>
</gene>
<dbReference type="AlphaFoldDB" id="H3B4E5"/>
<sequence length="357" mass="39891">MCSRYSRYEQGFGQEPQRNGAENRNPPVFRNKDLEVYVGNLPVTITEVEILQLFAAFNPTISKKVLSGIKCFAFVDVGSTENVKLAIRQMNGMVICGRRLVVNTPICKGLAESPGNDMEMPALEAVEQSSSTESGESSTSGELEATPLSSPLPVLESKQAAYAVPMEMRSSLLVQMLKDCFGDLSWLVLIMRPIGEEVELMVTETIPHAPYFWAILLTEQAQANMQQLFSSLTSINSKQPFLMKRDITRGRRCMAECMLEEAEEGTWNRCWIIDVVGDFAVVLFIDFGSTALIPLDSIKCLDEDEFWVIPPLAQPFMLHEENWCSRKIVRTVLKGKIMVSCRSEPHILLFSVSTGEA</sequence>
<dbReference type="GO" id="GO:0003723">
    <property type="term" value="F:RNA binding"/>
    <property type="evidence" value="ECO:0007669"/>
    <property type="project" value="UniProtKB-UniRule"/>
</dbReference>
<dbReference type="InParanoid" id="H3B4E5"/>
<dbReference type="PANTHER" id="PTHR22948">
    <property type="entry name" value="TUDOR DOMAIN CONTAINING PROTEIN"/>
    <property type="match status" value="1"/>
</dbReference>
<dbReference type="InterPro" id="IPR047385">
    <property type="entry name" value="RRM_TDRD10"/>
</dbReference>
<feature type="region of interest" description="Disordered" evidence="2">
    <location>
        <begin position="125"/>
        <end position="149"/>
    </location>
</feature>
<dbReference type="OMA" id="NRCWVLE"/>
<dbReference type="CDD" id="cd20432">
    <property type="entry name" value="Tudor_TDRD10"/>
    <property type="match status" value="1"/>
</dbReference>
<name>H3B4E5_LATCH</name>
<dbReference type="OrthoDB" id="21643at2759"/>
<evidence type="ECO:0000313" key="5">
    <source>
        <dbReference type="Ensembl" id="ENSLACP00000016766.2"/>
    </source>
</evidence>
<reference evidence="5" key="3">
    <citation type="submission" date="2025-09" db="UniProtKB">
        <authorList>
            <consortium name="Ensembl"/>
        </authorList>
    </citation>
    <scope>IDENTIFICATION</scope>
</reference>
<dbReference type="Proteomes" id="UP000008672">
    <property type="component" value="Unassembled WGS sequence"/>
</dbReference>
<dbReference type="InterPro" id="IPR002999">
    <property type="entry name" value="Tudor"/>
</dbReference>
<dbReference type="PROSITE" id="PS50102">
    <property type="entry name" value="RRM"/>
    <property type="match status" value="1"/>
</dbReference>
<evidence type="ECO:0000259" key="4">
    <source>
        <dbReference type="PROSITE" id="PS50304"/>
    </source>
</evidence>
<dbReference type="PANTHER" id="PTHR22948:SF12">
    <property type="entry name" value="TUDOR DOMAIN-CONTAINING PROTEIN 10"/>
    <property type="match status" value="1"/>
</dbReference>
<dbReference type="InterPro" id="IPR035979">
    <property type="entry name" value="RBD_domain_sf"/>
</dbReference>
<feature type="domain" description="Tudor" evidence="4">
    <location>
        <begin position="250"/>
        <end position="308"/>
    </location>
</feature>
<dbReference type="Gene3D" id="3.30.70.330">
    <property type="match status" value="1"/>
</dbReference>
<dbReference type="Gene3D" id="2.30.30.140">
    <property type="match status" value="1"/>
</dbReference>
<feature type="region of interest" description="Disordered" evidence="2">
    <location>
        <begin position="1"/>
        <end position="27"/>
    </location>
</feature>
<dbReference type="GO" id="GO:0034237">
    <property type="term" value="F:protein kinase A regulatory subunit binding"/>
    <property type="evidence" value="ECO:0007669"/>
    <property type="project" value="TreeGrafter"/>
</dbReference>
<dbReference type="eggNOG" id="ENOG502QWDW">
    <property type="taxonomic scope" value="Eukaryota"/>
</dbReference>
<keyword evidence="6" id="KW-1185">Reference proteome</keyword>
<dbReference type="InterPro" id="IPR000504">
    <property type="entry name" value="RRM_dom"/>
</dbReference>
<organism evidence="5 6">
    <name type="scientific">Latimeria chalumnae</name>
    <name type="common">Coelacanth</name>
    <dbReference type="NCBI Taxonomy" id="7897"/>
    <lineage>
        <taxon>Eukaryota</taxon>
        <taxon>Metazoa</taxon>
        <taxon>Chordata</taxon>
        <taxon>Craniata</taxon>
        <taxon>Vertebrata</taxon>
        <taxon>Euteleostomi</taxon>
        <taxon>Coelacanthiformes</taxon>
        <taxon>Coelacanthidae</taxon>
        <taxon>Latimeria</taxon>
    </lineage>
</organism>
<dbReference type="KEGG" id="lcm:102362670"/>
<dbReference type="InterPro" id="IPR050621">
    <property type="entry name" value="Tudor_domain_containing"/>
</dbReference>
<dbReference type="InterPro" id="IPR012677">
    <property type="entry name" value="Nucleotide-bd_a/b_plait_sf"/>
</dbReference>
<evidence type="ECO:0000256" key="2">
    <source>
        <dbReference type="SAM" id="MobiDB-lite"/>
    </source>
</evidence>
<evidence type="ECO:0000313" key="6">
    <source>
        <dbReference type="Proteomes" id="UP000008672"/>
    </source>
</evidence>
<dbReference type="GO" id="GO:0005739">
    <property type="term" value="C:mitochondrion"/>
    <property type="evidence" value="ECO:0007669"/>
    <property type="project" value="TreeGrafter"/>
</dbReference>
<feature type="domain" description="RRM" evidence="3">
    <location>
        <begin position="34"/>
        <end position="103"/>
    </location>
</feature>
<dbReference type="FunCoup" id="H3B4E5">
    <property type="interactions" value="3"/>
</dbReference>
<accession>H3B4E5</accession>
<feature type="compositionally biased region" description="Low complexity" evidence="2">
    <location>
        <begin position="129"/>
        <end position="142"/>
    </location>
</feature>
<dbReference type="SUPFAM" id="SSF63748">
    <property type="entry name" value="Tudor/PWWP/MBT"/>
    <property type="match status" value="1"/>
</dbReference>
<dbReference type="HOGENOM" id="CLU_069836_0_0_1"/>
<dbReference type="GeneTree" id="ENSGT00390000006620"/>
<keyword evidence="1" id="KW-0694">RNA-binding</keyword>
<dbReference type="SMART" id="SM00360">
    <property type="entry name" value="RRM"/>
    <property type="match status" value="1"/>
</dbReference>
<dbReference type="GO" id="GO:0016020">
    <property type="term" value="C:membrane"/>
    <property type="evidence" value="ECO:0007669"/>
    <property type="project" value="TreeGrafter"/>
</dbReference>
<dbReference type="EMBL" id="AFYH01073939">
    <property type="status" value="NOT_ANNOTATED_CDS"/>
    <property type="molecule type" value="Genomic_DNA"/>
</dbReference>
<proteinExistence type="predicted"/>
<dbReference type="Pfam" id="PF00076">
    <property type="entry name" value="RRM_1"/>
    <property type="match status" value="1"/>
</dbReference>
<protein>
    <submittedName>
        <fullName evidence="5">Tudor domain containing 10</fullName>
    </submittedName>
</protein>